<evidence type="ECO:0000313" key="2">
    <source>
        <dbReference type="EMBL" id="TDL13383.1"/>
    </source>
</evidence>
<evidence type="ECO:0000256" key="1">
    <source>
        <dbReference type="SAM" id="MobiDB-lite"/>
    </source>
</evidence>
<dbReference type="VEuPathDB" id="FungiDB:BD410DRAFT_797641"/>
<feature type="non-terminal residue" evidence="2">
    <location>
        <position position="1"/>
    </location>
</feature>
<feature type="region of interest" description="Disordered" evidence="1">
    <location>
        <begin position="73"/>
        <end position="95"/>
    </location>
</feature>
<gene>
    <name evidence="2" type="ORF">BD410DRAFT_797641</name>
</gene>
<proteinExistence type="predicted"/>
<protein>
    <submittedName>
        <fullName evidence="2">Uncharacterized protein</fullName>
    </submittedName>
</protein>
<dbReference type="Proteomes" id="UP000294933">
    <property type="component" value="Unassembled WGS sequence"/>
</dbReference>
<dbReference type="AlphaFoldDB" id="A0A4Y7PDM0"/>
<name>A0A4Y7PDM0_9AGAM</name>
<organism evidence="2 3">
    <name type="scientific">Rickenella mellea</name>
    <dbReference type="NCBI Taxonomy" id="50990"/>
    <lineage>
        <taxon>Eukaryota</taxon>
        <taxon>Fungi</taxon>
        <taxon>Dikarya</taxon>
        <taxon>Basidiomycota</taxon>
        <taxon>Agaricomycotina</taxon>
        <taxon>Agaricomycetes</taxon>
        <taxon>Hymenochaetales</taxon>
        <taxon>Rickenellaceae</taxon>
        <taxon>Rickenella</taxon>
    </lineage>
</organism>
<accession>A0A4Y7PDM0</accession>
<evidence type="ECO:0000313" key="3">
    <source>
        <dbReference type="Proteomes" id="UP000294933"/>
    </source>
</evidence>
<feature type="compositionally biased region" description="Polar residues" evidence="1">
    <location>
        <begin position="78"/>
        <end position="87"/>
    </location>
</feature>
<reference evidence="2 3" key="1">
    <citation type="submission" date="2018-06" db="EMBL/GenBank/DDBJ databases">
        <title>A transcriptomic atlas of mushroom development highlights an independent origin of complex multicellularity.</title>
        <authorList>
            <consortium name="DOE Joint Genome Institute"/>
            <person name="Krizsan K."/>
            <person name="Almasi E."/>
            <person name="Merenyi Z."/>
            <person name="Sahu N."/>
            <person name="Viragh M."/>
            <person name="Koszo T."/>
            <person name="Mondo S."/>
            <person name="Kiss B."/>
            <person name="Balint B."/>
            <person name="Kues U."/>
            <person name="Barry K."/>
            <person name="Hegedus J.C."/>
            <person name="Henrissat B."/>
            <person name="Johnson J."/>
            <person name="Lipzen A."/>
            <person name="Ohm R."/>
            <person name="Nagy I."/>
            <person name="Pangilinan J."/>
            <person name="Yan J."/>
            <person name="Xiong Y."/>
            <person name="Grigoriev I.V."/>
            <person name="Hibbett D.S."/>
            <person name="Nagy L.G."/>
        </authorList>
    </citation>
    <scope>NUCLEOTIDE SEQUENCE [LARGE SCALE GENOMIC DNA]</scope>
    <source>
        <strain evidence="2 3">SZMC22713</strain>
    </source>
</reference>
<sequence>QTSLEPVGEMELVPGSYGLAPAPTLPTHRRATYFVPSLIPPPIASCNMRRDETRLHARYVSYLCQDNLAAISYPPGTPTENRTTQDGQGRRSTHLKATARGMTTRFSLTTLKALGHARMLGDYDRRLVDWKCFLSVECTGTANQMEIVKAAWKDGL</sequence>
<dbReference type="EMBL" id="ML170667">
    <property type="protein sequence ID" value="TDL13383.1"/>
    <property type="molecule type" value="Genomic_DNA"/>
</dbReference>
<keyword evidence="3" id="KW-1185">Reference proteome</keyword>